<evidence type="ECO:0000313" key="3">
    <source>
        <dbReference type="EMBL" id="HJC16158.1"/>
    </source>
</evidence>
<dbReference type="AlphaFoldDB" id="A0A9D2NCR4"/>
<dbReference type="Pfam" id="PF02272">
    <property type="entry name" value="DHHA1"/>
    <property type="match status" value="1"/>
</dbReference>
<feature type="domain" description="DDH" evidence="1">
    <location>
        <begin position="14"/>
        <end position="153"/>
    </location>
</feature>
<accession>A0A9D2NCR4</accession>
<dbReference type="Proteomes" id="UP000823849">
    <property type="component" value="Unassembled WGS sequence"/>
</dbReference>
<protein>
    <submittedName>
        <fullName evidence="3">Bifunctional oligoribonuclease/PAP phosphatase NrnA</fullName>
    </submittedName>
</protein>
<evidence type="ECO:0000259" key="2">
    <source>
        <dbReference type="Pfam" id="PF02272"/>
    </source>
</evidence>
<dbReference type="PANTHER" id="PTHR47618">
    <property type="entry name" value="BIFUNCTIONAL OLIGORIBONUCLEASE AND PAP PHOSPHATASE NRNA"/>
    <property type="match status" value="1"/>
</dbReference>
<evidence type="ECO:0000259" key="1">
    <source>
        <dbReference type="Pfam" id="PF01368"/>
    </source>
</evidence>
<dbReference type="PANTHER" id="PTHR47618:SF1">
    <property type="entry name" value="BIFUNCTIONAL OLIGORIBONUCLEASE AND PAP PHOSPHATASE NRNA"/>
    <property type="match status" value="1"/>
</dbReference>
<feature type="domain" description="DHHA1" evidence="2">
    <location>
        <begin position="230"/>
        <end position="297"/>
    </location>
</feature>
<dbReference type="EMBL" id="DWWU01000041">
    <property type="protein sequence ID" value="HJC16158.1"/>
    <property type="molecule type" value="Genomic_DNA"/>
</dbReference>
<organism evidence="3 4">
    <name type="scientific">Candidatus Fusicatenibacter intestinigallinarum</name>
    <dbReference type="NCBI Taxonomy" id="2838598"/>
    <lineage>
        <taxon>Bacteria</taxon>
        <taxon>Bacillati</taxon>
        <taxon>Bacillota</taxon>
        <taxon>Clostridia</taxon>
        <taxon>Lachnospirales</taxon>
        <taxon>Lachnospiraceae</taxon>
        <taxon>Fusicatenibacter</taxon>
    </lineage>
</organism>
<sequence>MKKLDEILEGVRTVAVAGHVNPDGDCVGSAMGVYLYLRDNFPRIQTDVYLEGKKKDFAFLPELSIAREEAESGKSYDLLILVDVSSADRVAVAGEYVETAKKTVCIDHHVTNAGFCRENHVVPDASSTCEVLYDLMDEDKISRDCAMALYTGIVTDTGVFQYSCTTPHTMRTAASLLEKDIPFSDIVEQAFYRKTYAQNQLMGRTLMESIMLLNGRCIVGIVRQKEMKFYGLTPADMDGIVNQLRNTEGVEVAVFLYELAPQTFKVSMRSARKVDVSKIANLFGGGGHIRAAGCTMNGSPFDVVNNLTLYIERQLLESDGE</sequence>
<comment type="caution">
    <text evidence="3">The sequence shown here is derived from an EMBL/GenBank/DDBJ whole genome shotgun (WGS) entry which is preliminary data.</text>
</comment>
<dbReference type="SUPFAM" id="SSF64182">
    <property type="entry name" value="DHH phosphoesterases"/>
    <property type="match status" value="1"/>
</dbReference>
<gene>
    <name evidence="3" type="ORF">H9705_10155</name>
</gene>
<dbReference type="InterPro" id="IPR001667">
    <property type="entry name" value="DDH_dom"/>
</dbReference>
<dbReference type="InterPro" id="IPR003156">
    <property type="entry name" value="DHHA1_dom"/>
</dbReference>
<dbReference type="Gene3D" id="3.90.1640.10">
    <property type="entry name" value="inorganic pyrophosphatase (n-terminal core)"/>
    <property type="match status" value="1"/>
</dbReference>
<proteinExistence type="predicted"/>
<name>A0A9D2NCR4_9FIRM</name>
<dbReference type="InterPro" id="IPR051319">
    <property type="entry name" value="Oligoribo/pAp-PDE_c-di-AMP_PDE"/>
</dbReference>
<reference evidence="3" key="2">
    <citation type="submission" date="2021-04" db="EMBL/GenBank/DDBJ databases">
        <authorList>
            <person name="Gilroy R."/>
        </authorList>
    </citation>
    <scope>NUCLEOTIDE SEQUENCE</scope>
    <source>
        <strain evidence="3">CHK185-5351</strain>
    </source>
</reference>
<dbReference type="GO" id="GO:0003676">
    <property type="term" value="F:nucleic acid binding"/>
    <property type="evidence" value="ECO:0007669"/>
    <property type="project" value="InterPro"/>
</dbReference>
<evidence type="ECO:0000313" key="4">
    <source>
        <dbReference type="Proteomes" id="UP000823849"/>
    </source>
</evidence>
<dbReference type="InterPro" id="IPR038763">
    <property type="entry name" value="DHH_sf"/>
</dbReference>
<dbReference type="Pfam" id="PF01368">
    <property type="entry name" value="DHH"/>
    <property type="match status" value="1"/>
</dbReference>
<reference evidence="3" key="1">
    <citation type="journal article" date="2021" name="PeerJ">
        <title>Extensive microbial diversity within the chicken gut microbiome revealed by metagenomics and culture.</title>
        <authorList>
            <person name="Gilroy R."/>
            <person name="Ravi A."/>
            <person name="Getino M."/>
            <person name="Pursley I."/>
            <person name="Horton D.L."/>
            <person name="Alikhan N.F."/>
            <person name="Baker D."/>
            <person name="Gharbi K."/>
            <person name="Hall N."/>
            <person name="Watson M."/>
            <person name="Adriaenssens E.M."/>
            <person name="Foster-Nyarko E."/>
            <person name="Jarju S."/>
            <person name="Secka A."/>
            <person name="Antonio M."/>
            <person name="Oren A."/>
            <person name="Chaudhuri R.R."/>
            <person name="La Ragione R."/>
            <person name="Hildebrand F."/>
            <person name="Pallen M.J."/>
        </authorList>
    </citation>
    <scope>NUCLEOTIDE SEQUENCE</scope>
    <source>
        <strain evidence="3">CHK185-5351</strain>
    </source>
</reference>
<dbReference type="Gene3D" id="3.10.310.30">
    <property type="match status" value="1"/>
</dbReference>